<dbReference type="Gene3D" id="1.25.40.10">
    <property type="entry name" value="Tetratricopeptide repeat domain"/>
    <property type="match status" value="1"/>
</dbReference>
<accession>A0A1W1CA04</accession>
<evidence type="ECO:0000313" key="1">
    <source>
        <dbReference type="EMBL" id="SFV62594.1"/>
    </source>
</evidence>
<name>A0A1W1CA04_9ZZZZ</name>
<protein>
    <submittedName>
        <fullName evidence="1">Uncharacterized protein</fullName>
    </submittedName>
</protein>
<dbReference type="NCBIfam" id="TIGR04390">
    <property type="entry name" value="OMP_YaiO_dom"/>
    <property type="match status" value="1"/>
</dbReference>
<dbReference type="SUPFAM" id="SSF48452">
    <property type="entry name" value="TPR-like"/>
    <property type="match status" value="1"/>
</dbReference>
<organism evidence="1">
    <name type="scientific">hydrothermal vent metagenome</name>
    <dbReference type="NCBI Taxonomy" id="652676"/>
    <lineage>
        <taxon>unclassified sequences</taxon>
        <taxon>metagenomes</taxon>
        <taxon>ecological metagenomes</taxon>
    </lineage>
</organism>
<proteinExistence type="predicted"/>
<dbReference type="AlphaFoldDB" id="A0A1W1CA04"/>
<reference evidence="1" key="1">
    <citation type="submission" date="2016-10" db="EMBL/GenBank/DDBJ databases">
        <authorList>
            <person name="de Groot N.N."/>
        </authorList>
    </citation>
    <scope>NUCLEOTIDE SEQUENCE</scope>
</reference>
<dbReference type="InterPro" id="IPR030887">
    <property type="entry name" value="Beta-barrel_YaiO"/>
</dbReference>
<dbReference type="InterPro" id="IPR011990">
    <property type="entry name" value="TPR-like_helical_dom_sf"/>
</dbReference>
<dbReference type="EMBL" id="FPHI01000023">
    <property type="protein sequence ID" value="SFV62594.1"/>
    <property type="molecule type" value="Genomic_DNA"/>
</dbReference>
<sequence length="505" mass="59959">MKRTLYTICFLLFPLIVFATEVQHSTPKIITTECNNTLKQLEHIHFLSTHGKLKNALLLVKKLHKKCHRNQNILYTYSKLLFWNNQLETAYHYAKHLDLNQETNSNLYLKISEAYHIKQLENSLNQPKKIFKILSALSTKESLSYSIRLLKIQALIREGSLKKATVEAENFTQSFPKENEPKLMLAKLYFWTKKYTQSLSIYQKLYTKEPQKLYKDEIEKIKEIQCNLYLLKTNKKIKKFLQKNQRDNAWHLYTSLKEKKEKFIEQYPYTNCKIHSTHMLGMGTEHYHRNNASYTDETNYIEATLPIANYTLYSRLEKVKRYHLEDTKISGELYPVLPNSYWGYISFSKTFGATFLSDYSLGLHLFKETGKWQWGTGIVLDKYDTERFYTLIGEYSYYLNDFLVWRQALNYLPKYRNYALLNQLHYETPCHTDYKITYTYGSANNLLEDENSFIAQKTHTVEFSFEYPLAKRYTLGGGLSLQHNKNSHASSFQKKGFTLFIRKYW</sequence>
<gene>
    <name evidence="1" type="ORF">MNB_SV-3-1585</name>
</gene>